<dbReference type="InterPro" id="IPR009051">
    <property type="entry name" value="Helical_ferredxn"/>
</dbReference>
<evidence type="ECO:0000313" key="9">
    <source>
        <dbReference type="Proteomes" id="UP001064632"/>
    </source>
</evidence>
<evidence type="ECO:0000256" key="1">
    <source>
        <dbReference type="ARBA" id="ARBA00022485"/>
    </source>
</evidence>
<keyword evidence="6" id="KW-0813">Transport</keyword>
<comment type="catalytic activity">
    <reaction evidence="6">
        <text>glycolate + A = glyoxylate + AH2</text>
        <dbReference type="Rhea" id="RHEA:21264"/>
        <dbReference type="ChEBI" id="CHEBI:13193"/>
        <dbReference type="ChEBI" id="CHEBI:17499"/>
        <dbReference type="ChEBI" id="CHEBI:29805"/>
        <dbReference type="ChEBI" id="CHEBI:36655"/>
        <dbReference type="EC" id="1.1.99.14"/>
    </reaction>
</comment>
<evidence type="ECO:0000313" key="8">
    <source>
        <dbReference type="EMBL" id="UXI68869.1"/>
    </source>
</evidence>
<dbReference type="Proteomes" id="UP001064632">
    <property type="component" value="Chromosome"/>
</dbReference>
<dbReference type="PIRSF" id="PIRSF000139">
    <property type="entry name" value="Glc_ox_4Fe-4S"/>
    <property type="match status" value="1"/>
</dbReference>
<keyword evidence="2 6" id="KW-0479">Metal-binding</keyword>
<dbReference type="PANTHER" id="PTHR32479">
    <property type="entry name" value="GLYCOLATE OXIDASE IRON-SULFUR SUBUNIT"/>
    <property type="match status" value="1"/>
</dbReference>
<keyword evidence="3" id="KW-0677">Repeat</keyword>
<protein>
    <recommendedName>
        <fullName evidence="6">Glycolate oxidase iron-sulfur subunit</fullName>
        <ecNumber evidence="6">1.1.99.14</ecNumber>
    </recommendedName>
</protein>
<keyword evidence="9" id="KW-1185">Reference proteome</keyword>
<dbReference type="PROSITE" id="PS00198">
    <property type="entry name" value="4FE4S_FER_1"/>
    <property type="match status" value="1"/>
</dbReference>
<dbReference type="PROSITE" id="PS51379">
    <property type="entry name" value="4FE4S_FER_2"/>
    <property type="match status" value="1"/>
</dbReference>
<organism evidence="8 9">
    <name type="scientific">Tahibacter amnicola</name>
    <dbReference type="NCBI Taxonomy" id="2976241"/>
    <lineage>
        <taxon>Bacteria</taxon>
        <taxon>Pseudomonadati</taxon>
        <taxon>Pseudomonadota</taxon>
        <taxon>Gammaproteobacteria</taxon>
        <taxon>Lysobacterales</taxon>
        <taxon>Rhodanobacteraceae</taxon>
        <taxon>Tahibacter</taxon>
    </lineage>
</organism>
<dbReference type="Pfam" id="PF02754">
    <property type="entry name" value="CCG"/>
    <property type="match status" value="2"/>
</dbReference>
<evidence type="ECO:0000256" key="6">
    <source>
        <dbReference type="PIRNR" id="PIRNR000139"/>
    </source>
</evidence>
<reference evidence="8" key="1">
    <citation type="submission" date="2022-09" db="EMBL/GenBank/DDBJ databases">
        <title>Tahibacter sp. nov., isolated from a fresh water.</title>
        <authorList>
            <person name="Baek J.H."/>
            <person name="Lee J.K."/>
            <person name="Kim J.M."/>
            <person name="Jeon C.O."/>
        </authorList>
    </citation>
    <scope>NUCLEOTIDE SEQUENCE</scope>
    <source>
        <strain evidence="8">W38</strain>
    </source>
</reference>
<comment type="function">
    <text evidence="6">Component of a complex that catalyzes the oxidation of glycolate to glyoxylate.</text>
</comment>
<evidence type="ECO:0000256" key="4">
    <source>
        <dbReference type="ARBA" id="ARBA00023004"/>
    </source>
</evidence>
<keyword evidence="6" id="KW-0249">Electron transport</keyword>
<dbReference type="Gene3D" id="1.10.1060.10">
    <property type="entry name" value="Alpha-helical ferredoxin"/>
    <property type="match status" value="1"/>
</dbReference>
<comment type="cofactor">
    <cofactor evidence="6">
        <name>[4Fe-4S] cluster</name>
        <dbReference type="ChEBI" id="CHEBI:49883"/>
    </cofactor>
    <text evidence="6">Binds 2 [4Fe-4S] clusters.</text>
</comment>
<sequence>MKCGLCLPHCPTYRLARVEAESPRGRIALMQSVAQKQIAPSPALLMHLDQCLGCGSCERVCPSSVAYGRLLRLGRESLRRPPGRAQRMMYALAARPRWLRALAFAARRAGVSRWLPGISARLLGADSSITRAARAFPAARIAQSAPLSAPAPRSRGRVGLFLGCVASAFDQDTHHAARRLLDALGFEVVIPSGQGCCGALAWHAGHADTAAALATPTRQSFVEARLDMVLVSASGCYSTLRELTFAQTAVDVREIGEFLSGQDLSSLAFRPLDATVAVHLPCSLVNAVKAGAAVTTLLSRIPGIRLVTLPEQPRCCGAAGSYFLEHPAQADALLTEKLDQTQALSPDLLVTSNIGCRLHLESGVRQRARALPVLHPITLLARQLDA</sequence>
<evidence type="ECO:0000256" key="5">
    <source>
        <dbReference type="ARBA" id="ARBA00023014"/>
    </source>
</evidence>
<feature type="domain" description="4Fe-4S ferredoxin-type" evidence="7">
    <location>
        <begin position="42"/>
        <end position="65"/>
    </location>
</feature>
<dbReference type="InterPro" id="IPR017900">
    <property type="entry name" value="4Fe4S_Fe_S_CS"/>
</dbReference>
<keyword evidence="4 6" id="KW-0408">Iron</keyword>
<evidence type="ECO:0000259" key="7">
    <source>
        <dbReference type="PROSITE" id="PS51379"/>
    </source>
</evidence>
<name>A0ABY6BFS3_9GAMM</name>
<dbReference type="PANTHER" id="PTHR32479:SF17">
    <property type="entry name" value="GLYCOLATE OXIDASE IRON-SULFUR SUBUNIT"/>
    <property type="match status" value="1"/>
</dbReference>
<dbReference type="Pfam" id="PF13183">
    <property type="entry name" value="Fer4_8"/>
    <property type="match status" value="1"/>
</dbReference>
<dbReference type="InterPro" id="IPR017896">
    <property type="entry name" value="4Fe4S_Fe-S-bd"/>
</dbReference>
<dbReference type="EC" id="1.1.99.14" evidence="6"/>
<proteinExistence type="predicted"/>
<evidence type="ECO:0000256" key="2">
    <source>
        <dbReference type="ARBA" id="ARBA00022723"/>
    </source>
</evidence>
<accession>A0ABY6BFS3</accession>
<dbReference type="InterPro" id="IPR012257">
    <property type="entry name" value="Glc_ox_4Fe-4S"/>
</dbReference>
<gene>
    <name evidence="8" type="ORF">N4264_04215</name>
</gene>
<dbReference type="InterPro" id="IPR004017">
    <property type="entry name" value="Cys_rich_dom"/>
</dbReference>
<comment type="catalytic activity">
    <reaction evidence="6">
        <text>(R)-lactate + A = pyruvate + AH2</text>
        <dbReference type="Rhea" id="RHEA:15089"/>
        <dbReference type="ChEBI" id="CHEBI:13193"/>
        <dbReference type="ChEBI" id="CHEBI:15361"/>
        <dbReference type="ChEBI" id="CHEBI:16004"/>
        <dbReference type="ChEBI" id="CHEBI:17499"/>
    </reaction>
</comment>
<dbReference type="SUPFAM" id="SSF54862">
    <property type="entry name" value="4Fe-4S ferredoxins"/>
    <property type="match status" value="1"/>
</dbReference>
<keyword evidence="5 6" id="KW-0411">Iron-sulfur</keyword>
<evidence type="ECO:0000256" key="3">
    <source>
        <dbReference type="ARBA" id="ARBA00022737"/>
    </source>
</evidence>
<keyword evidence="1 6" id="KW-0004">4Fe-4S</keyword>
<dbReference type="EMBL" id="CP104694">
    <property type="protein sequence ID" value="UXI68869.1"/>
    <property type="molecule type" value="Genomic_DNA"/>
</dbReference>